<protein>
    <submittedName>
        <fullName evidence="5">Helix-turn-helix domain-containing protein</fullName>
    </submittedName>
</protein>
<reference evidence="5 6" key="1">
    <citation type="submission" date="2019-10" db="EMBL/GenBank/DDBJ databases">
        <title>Description of Paenibacillus pedi sp. nov.</title>
        <authorList>
            <person name="Carlier A."/>
            <person name="Qi S."/>
        </authorList>
    </citation>
    <scope>NUCLEOTIDE SEQUENCE [LARGE SCALE GENOMIC DNA]</scope>
    <source>
        <strain evidence="5 6">LMG 31457</strain>
    </source>
</reference>
<dbReference type="InterPro" id="IPR020449">
    <property type="entry name" value="Tscrpt_reg_AraC-type_HTH"/>
</dbReference>
<feature type="domain" description="HTH araC/xylS-type" evidence="4">
    <location>
        <begin position="310"/>
        <end position="408"/>
    </location>
</feature>
<proteinExistence type="predicted"/>
<dbReference type="InterPro" id="IPR018062">
    <property type="entry name" value="HTH_AraC-typ_CS"/>
</dbReference>
<keyword evidence="3" id="KW-0804">Transcription</keyword>
<accession>A0ABX1ZRL9</accession>
<organism evidence="5 6">
    <name type="scientific">Paenibacillus planticolens</name>
    <dbReference type="NCBI Taxonomy" id="2654976"/>
    <lineage>
        <taxon>Bacteria</taxon>
        <taxon>Bacillati</taxon>
        <taxon>Bacillota</taxon>
        <taxon>Bacilli</taxon>
        <taxon>Bacillales</taxon>
        <taxon>Paenibacillaceae</taxon>
        <taxon>Paenibacillus</taxon>
    </lineage>
</organism>
<keyword evidence="2" id="KW-0238">DNA-binding</keyword>
<dbReference type="InterPro" id="IPR009057">
    <property type="entry name" value="Homeodomain-like_sf"/>
</dbReference>
<keyword evidence="1" id="KW-0805">Transcription regulation</keyword>
<evidence type="ECO:0000256" key="1">
    <source>
        <dbReference type="ARBA" id="ARBA00023015"/>
    </source>
</evidence>
<dbReference type="SUPFAM" id="SSF46689">
    <property type="entry name" value="Homeodomain-like"/>
    <property type="match status" value="2"/>
</dbReference>
<evidence type="ECO:0000256" key="3">
    <source>
        <dbReference type="ARBA" id="ARBA00023163"/>
    </source>
</evidence>
<sequence>MEVRMNKLSELAVFGRLLNDALQLPVFIIHPGRKIESEYANRALHASPYFASIRDQLAGYAYALYAAEQPVHFTRSRLQYFFVNALDEDRLAGTLVVGPYLHETPRDSEAMNQLHASNRKQLLDLYEAVPLVAPERARAVSLMIYYAIRRKIVDPSANLLADGVLLQEPVVKKQEPDAELSRSRRSGMLHANLSHERVMLHYVRTGDRERIKTFVMESIIGEDELGVLAKRSRLRSEKNLMITGIALICRSAIEGGMHEEDAFTLSDFYIQQLEEKDTLQAVNAVIMEALFDFVDRVAEVRRGHYSPAVQDCLHEIANHLYGDITLDQLAERTNLSPNYLSSLFKKEVGLSISEHVQRERIEEAKRLLTLTDYPITDIAAWLNFNDQSYFNKVFKKWKGMTPKAYRQSERRPVQSHSELSRT</sequence>
<evidence type="ECO:0000259" key="4">
    <source>
        <dbReference type="PROSITE" id="PS01124"/>
    </source>
</evidence>
<dbReference type="Gene3D" id="1.10.10.60">
    <property type="entry name" value="Homeodomain-like"/>
    <property type="match status" value="2"/>
</dbReference>
<dbReference type="PRINTS" id="PR00032">
    <property type="entry name" value="HTHARAC"/>
</dbReference>
<gene>
    <name evidence="5" type="ORF">GC097_22090</name>
</gene>
<keyword evidence="6" id="KW-1185">Reference proteome</keyword>
<evidence type="ECO:0000313" key="6">
    <source>
        <dbReference type="Proteomes" id="UP000618579"/>
    </source>
</evidence>
<dbReference type="InterPro" id="IPR018060">
    <property type="entry name" value="HTH_AraC"/>
</dbReference>
<dbReference type="PANTHER" id="PTHR43280">
    <property type="entry name" value="ARAC-FAMILY TRANSCRIPTIONAL REGULATOR"/>
    <property type="match status" value="1"/>
</dbReference>
<dbReference type="PROSITE" id="PS00041">
    <property type="entry name" value="HTH_ARAC_FAMILY_1"/>
    <property type="match status" value="1"/>
</dbReference>
<dbReference type="PANTHER" id="PTHR43280:SF34">
    <property type="entry name" value="ARAC-FAMILY TRANSCRIPTIONAL REGULATOR"/>
    <property type="match status" value="1"/>
</dbReference>
<comment type="caution">
    <text evidence="5">The sequence shown here is derived from an EMBL/GenBank/DDBJ whole genome shotgun (WGS) entry which is preliminary data.</text>
</comment>
<dbReference type="Proteomes" id="UP000618579">
    <property type="component" value="Unassembled WGS sequence"/>
</dbReference>
<name>A0ABX1ZRL9_9BACL</name>
<dbReference type="EMBL" id="WHNZ01000045">
    <property type="protein sequence ID" value="NOV02699.1"/>
    <property type="molecule type" value="Genomic_DNA"/>
</dbReference>
<dbReference type="PROSITE" id="PS01124">
    <property type="entry name" value="HTH_ARAC_FAMILY_2"/>
    <property type="match status" value="1"/>
</dbReference>
<dbReference type="Pfam" id="PF12833">
    <property type="entry name" value="HTH_18"/>
    <property type="match status" value="1"/>
</dbReference>
<dbReference type="SMART" id="SM00342">
    <property type="entry name" value="HTH_ARAC"/>
    <property type="match status" value="1"/>
</dbReference>
<evidence type="ECO:0000256" key="2">
    <source>
        <dbReference type="ARBA" id="ARBA00023125"/>
    </source>
</evidence>
<evidence type="ECO:0000313" key="5">
    <source>
        <dbReference type="EMBL" id="NOV02699.1"/>
    </source>
</evidence>